<gene>
    <name evidence="2" type="ORF">ACFQJ7_16830</name>
</gene>
<accession>A0ABD5X8T0</accession>
<sequence length="483" mass="51947">MTDSEEDSPRLLDEDGRLFGLVNIVDVLVVLLVLAVVVAGVVLLFPSGSGKTDTRYVTLDLGDQPNYLAEAISPGDEWTPDRTSDSVTITDVYRVNNGTGTNVLARAAVNGTQVEPEGPAEEPIFEFRGNPLRTGQTFNIVTSEYEVEGAVTRVETDGETLSVTNSEIVLETNLTSATASEIDVGDQFTAGGTTFAQVRSLELFPETEGSNAQYALVGVTARTIERDGAQHLGDTRVAVGQSLTFGGNGYSFGAEIIEHGTSNLTTESRQLVVQKEVPTTVANDIAVGDQFNVNSNPVVTVSSVTVYPTASPDTRRVVLGVSAKVRTTGEEILFGDRQLRVGSQLPIQTDNYNIQTEIIRRGSSDEPGSPTTQAVTVQLKNIPPERANSLTAGMTEESRDRTTAEVQNVTTQPAEVILESESGEIFLREHPQNKDVELTVDLSVRELEDGTVRFRGETLRVGQALSLELGPLTINSKVIGFEE</sequence>
<keyword evidence="1" id="KW-1133">Transmembrane helix</keyword>
<name>A0ABD5X8T0_9EURY</name>
<keyword evidence="1" id="KW-0472">Membrane</keyword>
<reference evidence="2 3" key="1">
    <citation type="journal article" date="2014" name="Int. J. Syst. Evol. Microbiol.">
        <title>Complete genome sequence of Corynebacterium casei LMG S-19264T (=DSM 44701T), isolated from a smear-ripened cheese.</title>
        <authorList>
            <consortium name="US DOE Joint Genome Institute (JGI-PGF)"/>
            <person name="Walter F."/>
            <person name="Albersmeier A."/>
            <person name="Kalinowski J."/>
            <person name="Ruckert C."/>
        </authorList>
    </citation>
    <scope>NUCLEOTIDE SEQUENCE [LARGE SCALE GENOMIC DNA]</scope>
    <source>
        <strain evidence="2 3">CGMCC 4.7215</strain>
    </source>
</reference>
<evidence type="ECO:0000313" key="2">
    <source>
        <dbReference type="EMBL" id="MFC7127661.1"/>
    </source>
</evidence>
<evidence type="ECO:0000313" key="3">
    <source>
        <dbReference type="Proteomes" id="UP001596414"/>
    </source>
</evidence>
<dbReference type="RefSeq" id="WP_267635727.1">
    <property type="nucleotide sequence ID" value="NZ_JAODIY010000001.1"/>
</dbReference>
<keyword evidence="1" id="KW-0812">Transmembrane</keyword>
<dbReference type="InterPro" id="IPR025480">
    <property type="entry name" value="DUF4330"/>
</dbReference>
<dbReference type="Pfam" id="PF14221">
    <property type="entry name" value="DUF4330"/>
    <property type="match status" value="1"/>
</dbReference>
<evidence type="ECO:0000256" key="1">
    <source>
        <dbReference type="SAM" id="Phobius"/>
    </source>
</evidence>
<protein>
    <submittedName>
        <fullName evidence="2">DUF4330 family protein</fullName>
    </submittedName>
</protein>
<dbReference type="EMBL" id="JBHSZQ010000051">
    <property type="protein sequence ID" value="MFC7127661.1"/>
    <property type="molecule type" value="Genomic_DNA"/>
</dbReference>
<dbReference type="Proteomes" id="UP001596414">
    <property type="component" value="Unassembled WGS sequence"/>
</dbReference>
<dbReference type="AlphaFoldDB" id="A0ABD5X8T0"/>
<feature type="transmembrane region" description="Helical" evidence="1">
    <location>
        <begin position="20"/>
        <end position="45"/>
    </location>
</feature>
<proteinExistence type="predicted"/>
<organism evidence="2 3">
    <name type="scientific">Halovenus rubra</name>
    <dbReference type="NCBI Taxonomy" id="869890"/>
    <lineage>
        <taxon>Archaea</taxon>
        <taxon>Methanobacteriati</taxon>
        <taxon>Methanobacteriota</taxon>
        <taxon>Stenosarchaea group</taxon>
        <taxon>Halobacteria</taxon>
        <taxon>Halobacteriales</taxon>
        <taxon>Haloarculaceae</taxon>
        <taxon>Halovenus</taxon>
    </lineage>
</organism>
<comment type="caution">
    <text evidence="2">The sequence shown here is derived from an EMBL/GenBank/DDBJ whole genome shotgun (WGS) entry which is preliminary data.</text>
</comment>